<dbReference type="PANTHER" id="PTHR46719">
    <property type="entry name" value="TRANSCRIPTION FACTOR C2H2 FAMILY-RELATED"/>
    <property type="match status" value="1"/>
</dbReference>
<feature type="domain" description="RING-type" evidence="6">
    <location>
        <begin position="304"/>
        <end position="344"/>
    </location>
</feature>
<feature type="compositionally biased region" description="Polar residues" evidence="4">
    <location>
        <begin position="82"/>
        <end position="93"/>
    </location>
</feature>
<feature type="signal peptide" evidence="5">
    <location>
        <begin position="1"/>
        <end position="20"/>
    </location>
</feature>
<name>A0ABD2KU61_9BILA</name>
<dbReference type="InterPro" id="IPR045899">
    <property type="entry name" value="ATL71-like"/>
</dbReference>
<keyword evidence="5" id="KW-0732">Signal</keyword>
<dbReference type="Gene3D" id="3.30.40.10">
    <property type="entry name" value="Zinc/RING finger domain, C3HC4 (zinc finger)"/>
    <property type="match status" value="1"/>
</dbReference>
<dbReference type="Proteomes" id="UP001620626">
    <property type="component" value="Unassembled WGS sequence"/>
</dbReference>
<dbReference type="Pfam" id="PF13639">
    <property type="entry name" value="zf-RING_2"/>
    <property type="match status" value="1"/>
</dbReference>
<dbReference type="SUPFAM" id="SSF57850">
    <property type="entry name" value="RING/U-box"/>
    <property type="match status" value="1"/>
</dbReference>
<evidence type="ECO:0000256" key="5">
    <source>
        <dbReference type="SAM" id="SignalP"/>
    </source>
</evidence>
<dbReference type="SMART" id="SM00184">
    <property type="entry name" value="RING"/>
    <property type="match status" value="1"/>
</dbReference>
<dbReference type="EMBL" id="JBICBT010000650">
    <property type="protein sequence ID" value="KAL3106448.1"/>
    <property type="molecule type" value="Genomic_DNA"/>
</dbReference>
<evidence type="ECO:0000259" key="6">
    <source>
        <dbReference type="PROSITE" id="PS50089"/>
    </source>
</evidence>
<feature type="region of interest" description="Disordered" evidence="4">
    <location>
        <begin position="24"/>
        <end position="104"/>
    </location>
</feature>
<feature type="chain" id="PRO_5044895319" description="RING-type domain-containing protein" evidence="5">
    <location>
        <begin position="21"/>
        <end position="419"/>
    </location>
</feature>
<feature type="compositionally biased region" description="Polar residues" evidence="4">
    <location>
        <begin position="211"/>
        <end position="221"/>
    </location>
</feature>
<gene>
    <name evidence="7" type="ORF">niasHT_012187</name>
</gene>
<comment type="caution">
    <text evidence="7">The sequence shown here is derived from an EMBL/GenBank/DDBJ whole genome shotgun (WGS) entry which is preliminary data.</text>
</comment>
<dbReference type="PROSITE" id="PS50089">
    <property type="entry name" value="ZF_RING_2"/>
    <property type="match status" value="1"/>
</dbReference>
<dbReference type="AlphaFoldDB" id="A0ABD2KU61"/>
<feature type="compositionally biased region" description="Polar residues" evidence="4">
    <location>
        <begin position="235"/>
        <end position="249"/>
    </location>
</feature>
<keyword evidence="8" id="KW-1185">Reference proteome</keyword>
<feature type="compositionally biased region" description="Basic and acidic residues" evidence="4">
    <location>
        <begin position="222"/>
        <end position="234"/>
    </location>
</feature>
<keyword evidence="1 3" id="KW-0863">Zinc-finger</keyword>
<reference evidence="7 8" key="1">
    <citation type="submission" date="2024-10" db="EMBL/GenBank/DDBJ databases">
        <authorList>
            <person name="Kim D."/>
        </authorList>
    </citation>
    <scope>NUCLEOTIDE SEQUENCE [LARGE SCALE GENOMIC DNA]</scope>
    <source>
        <strain evidence="7">BH-2024</strain>
    </source>
</reference>
<evidence type="ECO:0000313" key="7">
    <source>
        <dbReference type="EMBL" id="KAL3106448.1"/>
    </source>
</evidence>
<evidence type="ECO:0000313" key="8">
    <source>
        <dbReference type="Proteomes" id="UP001620626"/>
    </source>
</evidence>
<keyword evidence="2" id="KW-0862">Zinc</keyword>
<evidence type="ECO:0000256" key="1">
    <source>
        <dbReference type="ARBA" id="ARBA00022771"/>
    </source>
</evidence>
<dbReference type="PANTHER" id="PTHR46719:SF7">
    <property type="entry name" value="RING-H2 FINGER PROTEIN ATL71-RELATED"/>
    <property type="match status" value="1"/>
</dbReference>
<evidence type="ECO:0000256" key="4">
    <source>
        <dbReference type="SAM" id="MobiDB-lite"/>
    </source>
</evidence>
<dbReference type="InterPro" id="IPR001841">
    <property type="entry name" value="Znf_RING"/>
</dbReference>
<feature type="region of interest" description="Disordered" evidence="4">
    <location>
        <begin position="134"/>
        <end position="271"/>
    </location>
</feature>
<dbReference type="GO" id="GO:0008270">
    <property type="term" value="F:zinc ion binding"/>
    <property type="evidence" value="ECO:0007669"/>
    <property type="project" value="UniProtKB-KW"/>
</dbReference>
<sequence length="419" mass="45779">MNNIEFIAFAFLALFEFGLAQPKPTPEKDNVQPLTSETDSSAQVQNPLDIAHPITDENQASGEAPTALFSGPSAPGRAGENTPKNGENSQSSKDPAPENRVQKATGKMNYAEILPNFINFRNEKTAISYAAKGKNIENTQSPMDPASKAHKELAKEKNAENAQPKDSTSEDGQNEAIPSPKKPSPRRKSKSDFGLNLAKAFPRPVPKGKNVENTQSSTDSASEAHKELAKEKNEQNAQTSKDPPTSAGGQNEAIPSPKKPSPKGKSKSDFGLNLAKAFPRPVPKAKVGEKAQSSTDPTINGQFCAICLDSSLITDLELSECHHRFHRECVDGWFKNNDTCPTCRNVVASRHLPRPTRTDRIFDSRIETKRRFMGEGEGNYTIIRADGSTLMVHDNHFGNNFTVEITEEGAIQLSKNDRK</sequence>
<organism evidence="7 8">
    <name type="scientific">Heterodera trifolii</name>
    <dbReference type="NCBI Taxonomy" id="157864"/>
    <lineage>
        <taxon>Eukaryota</taxon>
        <taxon>Metazoa</taxon>
        <taxon>Ecdysozoa</taxon>
        <taxon>Nematoda</taxon>
        <taxon>Chromadorea</taxon>
        <taxon>Rhabditida</taxon>
        <taxon>Tylenchina</taxon>
        <taxon>Tylenchomorpha</taxon>
        <taxon>Tylenchoidea</taxon>
        <taxon>Heteroderidae</taxon>
        <taxon>Heteroderinae</taxon>
        <taxon>Heterodera</taxon>
    </lineage>
</organism>
<dbReference type="InterPro" id="IPR013083">
    <property type="entry name" value="Znf_RING/FYVE/PHD"/>
</dbReference>
<feature type="compositionally biased region" description="Polar residues" evidence="4">
    <location>
        <begin position="32"/>
        <end position="46"/>
    </location>
</feature>
<keyword evidence="1 3" id="KW-0479">Metal-binding</keyword>
<evidence type="ECO:0000256" key="3">
    <source>
        <dbReference type="PROSITE-ProRule" id="PRU00175"/>
    </source>
</evidence>
<protein>
    <recommendedName>
        <fullName evidence="6">RING-type domain-containing protein</fullName>
    </recommendedName>
</protein>
<accession>A0ABD2KU61</accession>
<proteinExistence type="predicted"/>
<feature type="compositionally biased region" description="Basic and acidic residues" evidence="4">
    <location>
        <begin position="147"/>
        <end position="159"/>
    </location>
</feature>
<evidence type="ECO:0000256" key="2">
    <source>
        <dbReference type="ARBA" id="ARBA00022833"/>
    </source>
</evidence>